<accession>A0A7W2IBE7</accession>
<feature type="transmembrane region" description="Helical" evidence="2">
    <location>
        <begin position="929"/>
        <end position="947"/>
    </location>
</feature>
<proteinExistence type="predicted"/>
<dbReference type="PIRSF" id="PIRSF035905">
    <property type="entry name" value="UCP035905_mp"/>
    <property type="match status" value="1"/>
</dbReference>
<comment type="caution">
    <text evidence="3">The sequence shown here is derived from an EMBL/GenBank/DDBJ whole genome shotgun (WGS) entry which is preliminary data.</text>
</comment>
<feature type="transmembrane region" description="Helical" evidence="2">
    <location>
        <begin position="186"/>
        <end position="205"/>
    </location>
</feature>
<feature type="transmembrane region" description="Helical" evidence="2">
    <location>
        <begin position="480"/>
        <end position="499"/>
    </location>
</feature>
<dbReference type="AlphaFoldDB" id="A0A7W2IBE7"/>
<feature type="transmembrane region" description="Helical" evidence="2">
    <location>
        <begin position="855"/>
        <end position="873"/>
    </location>
</feature>
<feature type="transmembrane region" description="Helical" evidence="2">
    <location>
        <begin position="817"/>
        <end position="835"/>
    </location>
</feature>
<protein>
    <submittedName>
        <fullName evidence="3">DUF2339 domain-containing protein</fullName>
    </submittedName>
</protein>
<dbReference type="Proteomes" id="UP000534388">
    <property type="component" value="Unassembled WGS sequence"/>
</dbReference>
<feature type="transmembrane region" description="Helical" evidence="2">
    <location>
        <begin position="885"/>
        <end position="908"/>
    </location>
</feature>
<organism evidence="3 4">
    <name type="scientific">Rugamonas brunnea</name>
    <dbReference type="NCBI Taxonomy" id="2758569"/>
    <lineage>
        <taxon>Bacteria</taxon>
        <taxon>Pseudomonadati</taxon>
        <taxon>Pseudomonadota</taxon>
        <taxon>Betaproteobacteria</taxon>
        <taxon>Burkholderiales</taxon>
        <taxon>Oxalobacteraceae</taxon>
        <taxon>Telluria group</taxon>
        <taxon>Rugamonas</taxon>
    </lineage>
</organism>
<feature type="compositionally biased region" description="Low complexity" evidence="1">
    <location>
        <begin position="53"/>
        <end position="72"/>
    </location>
</feature>
<feature type="transmembrane region" description="Helical" evidence="2">
    <location>
        <begin position="288"/>
        <end position="306"/>
    </location>
</feature>
<feature type="compositionally biased region" description="Low complexity" evidence="1">
    <location>
        <begin position="89"/>
        <end position="106"/>
    </location>
</feature>
<feature type="transmembrane region" description="Helical" evidence="2">
    <location>
        <begin position="162"/>
        <end position="179"/>
    </location>
</feature>
<dbReference type="Pfam" id="PF10101">
    <property type="entry name" value="DUF2339"/>
    <property type="match status" value="2"/>
</dbReference>
<feature type="transmembrane region" description="Helical" evidence="2">
    <location>
        <begin position="740"/>
        <end position="758"/>
    </location>
</feature>
<keyword evidence="2" id="KW-0472">Membrane</keyword>
<feature type="transmembrane region" description="Helical" evidence="2">
    <location>
        <begin position="369"/>
        <end position="391"/>
    </location>
</feature>
<feature type="transmembrane region" description="Helical" evidence="2">
    <location>
        <begin position="545"/>
        <end position="563"/>
    </location>
</feature>
<feature type="transmembrane region" description="Helical" evidence="2">
    <location>
        <begin position="345"/>
        <end position="363"/>
    </location>
</feature>
<sequence length="1054" mass="115455">MPVERARAQSTESTTNGPVAAPELAKPAAAPASPGPSPETTEVRPRVSAQIESPATATLTAPASASEMVPSQTPAPPVPTPLNEPTAPPAYGSPASSASVPATPEEPVETVEVAPEWLQRVKAWLFGGNLVAKLGLLILFIGVSFLLKYAAERVTIPIELRLAGIVLADLIMLAWAWRIRTERPTISLPAQGTTLAILMLVIFGANRLYHLLPTVATFALLLILTVFTCMLAVLQNSQWLAIFGIVGGFAAPILASSGGGSQIGLFSYYALLDAGVFALALLRSWRQLNVLGFCFTFSISTAWGVLRYQPEHYLSVQLFLILFFAFYLAIPLAYAHQRTIKLKHYVDGTLVFGTPLVAFGLQVNLVHDMAFGVAYSALALALLYCGLAMALARRRERFGLLTDSFLALGVVFGTLAVPLALDGRWTSTTWALEGAALVWVGIRQRQTLTWSFGLLMQACAWIAFLSSLSRLTGPEALRAHLWLGFALLATTAFLIAILSRARQDKDDRENGFDMLASVFLTVSVLGLMAGVWTEIFLRTAATTQANLLVISAMAVATLLLLCARHMAWPLANSLALLAYAAGGVMLLQTVIQQWQSLSVSPDLLAQPVLGELLILTGAMFSYRILSRSDNAEARGMNTILLLWSMAWWFGIILPALSGWLTARYQLLRYGQYGADRELWWAAYQALLAASTPAVVLLARRFHWTGLHWSTVANWLALAGTTLYLLGVLYLDNRLPPAEVWFAYALSLLAGEWLMRAFFDLENTIARQLIKAVNLLRAAGPWLMIWPVAATWIARWLQDGNNVEAQLLADAGWQTSPSWARYIPAWLMMATLGWLITRCRTGSWPVRPYQQVYRELLIPLGCAWSVTLIVVWNLTQDGTMAPLPYIPLLNPLDLTSCFAILLSIHSYRFSKKQAAAENPANAQTSAKMRMALYLGGYAWFNLVLLRSASHYSRIPYTWNALFNSNFVQAMLALVWSVTALILMRHAAKHQRRHLWTGGALLLAVVLGKLFLIDLSNVGSIDRIVSFVGVGALMVGVGYLAPYPSERANRAEVPST</sequence>
<feature type="transmembrane region" description="Helical" evidence="2">
    <location>
        <begin position="263"/>
        <end position="281"/>
    </location>
</feature>
<evidence type="ECO:0000313" key="4">
    <source>
        <dbReference type="Proteomes" id="UP000534388"/>
    </source>
</evidence>
<feature type="transmembrane region" description="Helical" evidence="2">
    <location>
        <begin position="959"/>
        <end position="981"/>
    </location>
</feature>
<feature type="transmembrane region" description="Helical" evidence="2">
    <location>
        <begin position="312"/>
        <end position="333"/>
    </location>
</feature>
<feature type="transmembrane region" description="Helical" evidence="2">
    <location>
        <begin position="570"/>
        <end position="591"/>
    </location>
</feature>
<dbReference type="PANTHER" id="PTHR38434:SF1">
    <property type="entry name" value="BLL2549 PROTEIN"/>
    <property type="match status" value="1"/>
</dbReference>
<feature type="transmembrane region" description="Helical" evidence="2">
    <location>
        <begin position="1022"/>
        <end position="1039"/>
    </location>
</feature>
<feature type="compositionally biased region" description="Polar residues" evidence="1">
    <location>
        <begin position="8"/>
        <end position="17"/>
    </location>
</feature>
<evidence type="ECO:0000313" key="3">
    <source>
        <dbReference type="EMBL" id="MBA5637391.1"/>
    </source>
</evidence>
<dbReference type="InterPro" id="IPR019286">
    <property type="entry name" value="DUF2339_TM"/>
</dbReference>
<feature type="transmembrane region" description="Helical" evidence="2">
    <location>
        <begin position="680"/>
        <end position="698"/>
    </location>
</feature>
<feature type="transmembrane region" description="Helical" evidence="2">
    <location>
        <begin position="425"/>
        <end position="442"/>
    </location>
</feature>
<dbReference type="InterPro" id="IPR014600">
    <property type="entry name" value="UCP035905_mem"/>
</dbReference>
<dbReference type="PANTHER" id="PTHR38434">
    <property type="entry name" value="BLL2549 PROTEIN"/>
    <property type="match status" value="1"/>
</dbReference>
<name>A0A7W2IBE7_9BURK</name>
<reference evidence="3 4" key="1">
    <citation type="submission" date="2020-07" db="EMBL/GenBank/DDBJ databases">
        <title>Novel species isolated from subtropical streams in China.</title>
        <authorList>
            <person name="Lu H."/>
        </authorList>
    </citation>
    <scope>NUCLEOTIDE SEQUENCE [LARGE SCALE GENOMIC DNA]</scope>
    <source>
        <strain evidence="3 4">LX20W</strain>
    </source>
</reference>
<feature type="transmembrane region" description="Helical" evidence="2">
    <location>
        <begin position="603"/>
        <end position="625"/>
    </location>
</feature>
<feature type="transmembrane region" description="Helical" evidence="2">
    <location>
        <begin position="449"/>
        <end position="468"/>
    </location>
</feature>
<gene>
    <name evidence="3" type="ORF">H3H37_10030</name>
</gene>
<feature type="transmembrane region" description="Helical" evidence="2">
    <location>
        <begin position="637"/>
        <end position="660"/>
    </location>
</feature>
<feature type="transmembrane region" description="Helical" evidence="2">
    <location>
        <begin position="211"/>
        <end position="234"/>
    </location>
</feature>
<feature type="compositionally biased region" description="Low complexity" evidence="1">
    <location>
        <begin position="18"/>
        <end position="32"/>
    </location>
</feature>
<feature type="region of interest" description="Disordered" evidence="1">
    <location>
        <begin position="1"/>
        <end position="106"/>
    </location>
</feature>
<feature type="transmembrane region" description="Helical" evidence="2">
    <location>
        <begin position="511"/>
        <end position="533"/>
    </location>
</feature>
<dbReference type="EMBL" id="JACEZT010000005">
    <property type="protein sequence ID" value="MBA5637391.1"/>
    <property type="molecule type" value="Genomic_DNA"/>
</dbReference>
<feature type="transmembrane region" description="Helical" evidence="2">
    <location>
        <begin position="239"/>
        <end position="257"/>
    </location>
</feature>
<evidence type="ECO:0000256" key="1">
    <source>
        <dbReference type="SAM" id="MobiDB-lite"/>
    </source>
</evidence>
<feature type="compositionally biased region" description="Pro residues" evidence="1">
    <location>
        <begin position="73"/>
        <end position="88"/>
    </location>
</feature>
<feature type="transmembrane region" description="Helical" evidence="2">
    <location>
        <begin position="778"/>
        <end position="797"/>
    </location>
</feature>
<keyword evidence="2" id="KW-1133">Transmembrane helix</keyword>
<keyword evidence="2" id="KW-0812">Transmembrane</keyword>
<keyword evidence="4" id="KW-1185">Reference proteome</keyword>
<feature type="transmembrane region" description="Helical" evidence="2">
    <location>
        <begin position="130"/>
        <end position="150"/>
    </location>
</feature>
<evidence type="ECO:0000256" key="2">
    <source>
        <dbReference type="SAM" id="Phobius"/>
    </source>
</evidence>
<feature type="transmembrane region" description="Helical" evidence="2">
    <location>
        <begin position="398"/>
        <end position="419"/>
    </location>
</feature>
<feature type="transmembrane region" description="Helical" evidence="2">
    <location>
        <begin position="993"/>
        <end position="1010"/>
    </location>
</feature>
<feature type="transmembrane region" description="Helical" evidence="2">
    <location>
        <begin position="710"/>
        <end position="728"/>
    </location>
</feature>